<dbReference type="GO" id="GO:0005829">
    <property type="term" value="C:cytosol"/>
    <property type="evidence" value="ECO:0007669"/>
    <property type="project" value="TreeGrafter"/>
</dbReference>
<accession>A0A4R6BZ74</accession>
<keyword evidence="1 2" id="KW-0808">Transferase</keyword>
<feature type="binding site" evidence="2">
    <location>
        <begin position="72"/>
        <end position="74"/>
    </location>
    <ligand>
        <name>substrate</name>
    </ligand>
</feature>
<dbReference type="HAMAP" id="MF_01139">
    <property type="entry name" value="ISPT"/>
    <property type="match status" value="1"/>
</dbReference>
<feature type="binding site" evidence="2">
    <location>
        <position position="214"/>
    </location>
    <ligand>
        <name>Mg(2+)</name>
        <dbReference type="ChEBI" id="CHEBI:18420"/>
    </ligand>
</feature>
<dbReference type="OrthoDB" id="4191603at2"/>
<dbReference type="RefSeq" id="WP_133451919.1">
    <property type="nucleotide sequence ID" value="NZ_SCWF01000007.1"/>
</dbReference>
<keyword evidence="2" id="KW-0460">Magnesium</keyword>
<dbReference type="GO" id="GO:0008834">
    <property type="term" value="F:ditrans,polycis-undecaprenyl-diphosphate synthase [(2E,6E)-farnesyl-diphosphate specific] activity"/>
    <property type="evidence" value="ECO:0007669"/>
    <property type="project" value="TreeGrafter"/>
</dbReference>
<feature type="active site" evidence="2">
    <location>
        <position position="27"/>
    </location>
</feature>
<dbReference type="EMBL" id="SCWF01000007">
    <property type="protein sequence ID" value="TDM13794.1"/>
    <property type="molecule type" value="Genomic_DNA"/>
</dbReference>
<feature type="binding site" evidence="2">
    <location>
        <position position="32"/>
    </location>
    <ligand>
        <name>substrate</name>
    </ligand>
</feature>
<evidence type="ECO:0000313" key="3">
    <source>
        <dbReference type="EMBL" id="TDM13794.1"/>
    </source>
</evidence>
<dbReference type="NCBIfam" id="NF011405">
    <property type="entry name" value="PRK14830.1"/>
    <property type="match status" value="1"/>
</dbReference>
<feature type="binding site" evidence="2">
    <location>
        <begin position="28"/>
        <end position="31"/>
    </location>
    <ligand>
        <name>substrate</name>
    </ligand>
</feature>
<feature type="binding site" evidence="2">
    <location>
        <position position="78"/>
    </location>
    <ligand>
        <name>substrate</name>
    </ligand>
</feature>
<comment type="function">
    <text evidence="2">Catalyzes the condensation of isopentenyl diphosphate (IPP) with allylic pyrophosphates generating different type of terpenoids.</text>
</comment>
<dbReference type="Gene3D" id="3.40.1180.10">
    <property type="entry name" value="Decaprenyl diphosphate synthase-like"/>
    <property type="match status" value="1"/>
</dbReference>
<evidence type="ECO:0000256" key="1">
    <source>
        <dbReference type="ARBA" id="ARBA00022679"/>
    </source>
</evidence>
<organism evidence="3 4">
    <name type="scientific">Macrococcus bovicus</name>
    <dbReference type="NCBI Taxonomy" id="69968"/>
    <lineage>
        <taxon>Bacteria</taxon>
        <taxon>Bacillati</taxon>
        <taxon>Bacillota</taxon>
        <taxon>Bacilli</taxon>
        <taxon>Bacillales</taxon>
        <taxon>Staphylococcaceae</taxon>
        <taxon>Macrococcus</taxon>
    </lineage>
</organism>
<feature type="binding site" evidence="2">
    <location>
        <position position="44"/>
    </location>
    <ligand>
        <name>substrate</name>
    </ligand>
</feature>
<evidence type="ECO:0000313" key="4">
    <source>
        <dbReference type="Proteomes" id="UP000294843"/>
    </source>
</evidence>
<dbReference type="InterPro" id="IPR036424">
    <property type="entry name" value="UPP_synth-like_sf"/>
</dbReference>
<dbReference type="Pfam" id="PF01255">
    <property type="entry name" value="Prenyltransf"/>
    <property type="match status" value="1"/>
</dbReference>
<feature type="binding site" evidence="2">
    <location>
        <position position="27"/>
    </location>
    <ligand>
        <name>Mg(2+)</name>
        <dbReference type="ChEBI" id="CHEBI:18420"/>
    </ligand>
</feature>
<dbReference type="GO" id="GO:0016094">
    <property type="term" value="P:polyprenol biosynthetic process"/>
    <property type="evidence" value="ECO:0007669"/>
    <property type="project" value="TreeGrafter"/>
</dbReference>
<comment type="caution">
    <text evidence="3">The sequence shown here is derived from an EMBL/GenBank/DDBJ whole genome shotgun (WGS) entry which is preliminary data.</text>
</comment>
<dbReference type="InterPro" id="IPR018520">
    <property type="entry name" value="UPP_synth-like_CS"/>
</dbReference>
<dbReference type="PROSITE" id="PS01066">
    <property type="entry name" value="UPP_SYNTHASE"/>
    <property type="match status" value="1"/>
</dbReference>
<dbReference type="PANTHER" id="PTHR10291">
    <property type="entry name" value="DEHYDRODOLICHYL DIPHOSPHATE SYNTHASE FAMILY MEMBER"/>
    <property type="match status" value="1"/>
</dbReference>
<dbReference type="EC" id="2.5.1.-" evidence="2"/>
<reference evidence="3 4" key="1">
    <citation type="submission" date="2019-01" db="EMBL/GenBank/DDBJ databases">
        <title>Draft genome sequences of the type strains of six Macrococcus species.</title>
        <authorList>
            <person name="Mazhar S."/>
            <person name="Altermann E."/>
            <person name="Hill C."/>
            <person name="Mcauliffe O."/>
        </authorList>
    </citation>
    <scope>NUCLEOTIDE SEQUENCE [LARGE SCALE GENOMIC DNA]</scope>
    <source>
        <strain evidence="3 4">ATCC 51825</strain>
    </source>
</reference>
<comment type="similarity">
    <text evidence="2">Belongs to the UPP synthase family.</text>
</comment>
<dbReference type="NCBIfam" id="TIGR00055">
    <property type="entry name" value="uppS"/>
    <property type="match status" value="1"/>
</dbReference>
<feature type="binding site" evidence="2">
    <location>
        <position position="76"/>
    </location>
    <ligand>
        <name>substrate</name>
    </ligand>
</feature>
<feature type="active site" description="Proton acceptor" evidence="2">
    <location>
        <position position="75"/>
    </location>
</feature>
<dbReference type="Proteomes" id="UP000294843">
    <property type="component" value="Unassembled WGS sequence"/>
</dbReference>
<evidence type="ECO:0000256" key="2">
    <source>
        <dbReference type="HAMAP-Rule" id="MF_01139"/>
    </source>
</evidence>
<name>A0A4R6BZ74_9STAP</name>
<dbReference type="CDD" id="cd00475">
    <property type="entry name" value="Cis_IPPS"/>
    <property type="match status" value="1"/>
</dbReference>
<feature type="binding site" evidence="2">
    <location>
        <position position="195"/>
    </location>
    <ligand>
        <name>substrate</name>
    </ligand>
</feature>
<dbReference type="GO" id="GO:0000287">
    <property type="term" value="F:magnesium ion binding"/>
    <property type="evidence" value="ECO:0007669"/>
    <property type="project" value="UniProtKB-UniRule"/>
</dbReference>
<sequence>MFNIFKKIASQTIEHDVVPEHIAIIMDGNGRWAKNRNMPRVKGHYEGMQTVKKITTHASQIGVKYLTLYAFSTENWSRPKEEVNYLMKLPVDFLGSFLPDLMKNNVKVESIGFTEQLPDHTKEALYKVQRETENNTGMKLIFALNYGGRKEIVAAVQLLAAAYKNNEIQLDDIDEERVGQALFTHDYPDPELLIRTSGEERLSNFMLWQTSYSEFVFDDKLWPDYAPADLDRAIHTYCKRQRRFGGLNG</sequence>
<comment type="subunit">
    <text evidence="2">Homodimer.</text>
</comment>
<feature type="binding site" evidence="2">
    <location>
        <position position="40"/>
    </location>
    <ligand>
        <name>substrate</name>
    </ligand>
</feature>
<comment type="cofactor">
    <cofactor evidence="2">
        <name>Mg(2+)</name>
        <dbReference type="ChEBI" id="CHEBI:18420"/>
    </cofactor>
    <text evidence="2">Binds 2 magnesium ions per subunit.</text>
</comment>
<dbReference type="PANTHER" id="PTHR10291:SF0">
    <property type="entry name" value="DEHYDRODOLICHYL DIPHOSPHATE SYNTHASE 2"/>
    <property type="match status" value="1"/>
</dbReference>
<dbReference type="FunFam" id="3.40.1180.10:FF:000001">
    <property type="entry name" value="(2E,6E)-farnesyl-diphosphate-specific ditrans,polycis-undecaprenyl-diphosphate synthase"/>
    <property type="match status" value="1"/>
</dbReference>
<keyword evidence="4" id="KW-1185">Reference proteome</keyword>
<dbReference type="InterPro" id="IPR001441">
    <property type="entry name" value="UPP_synth-like"/>
</dbReference>
<keyword evidence="2" id="KW-0479">Metal-binding</keyword>
<gene>
    <name evidence="3" type="ORF">ERX55_07305</name>
</gene>
<dbReference type="AlphaFoldDB" id="A0A4R6BZ74"/>
<protein>
    <recommendedName>
        <fullName evidence="2">Isoprenyl transferase</fullName>
        <ecNumber evidence="2">2.5.1.-</ecNumber>
    </recommendedName>
</protein>
<proteinExistence type="inferred from homology"/>
<feature type="binding site" evidence="2">
    <location>
        <begin position="201"/>
        <end position="203"/>
    </location>
    <ligand>
        <name>substrate</name>
    </ligand>
</feature>
<dbReference type="GO" id="GO:0030145">
    <property type="term" value="F:manganese ion binding"/>
    <property type="evidence" value="ECO:0007669"/>
    <property type="project" value="TreeGrafter"/>
</dbReference>
<dbReference type="SUPFAM" id="SSF64005">
    <property type="entry name" value="Undecaprenyl diphosphate synthase"/>
    <property type="match status" value="1"/>
</dbReference>